<dbReference type="WBParaSite" id="ECPE_0000418301-mRNA-1">
    <property type="protein sequence ID" value="ECPE_0000418301-mRNA-1"/>
    <property type="gene ID" value="ECPE_0000418301"/>
</dbReference>
<proteinExistence type="predicted"/>
<organism evidence="3">
    <name type="scientific">Echinostoma caproni</name>
    <dbReference type="NCBI Taxonomy" id="27848"/>
    <lineage>
        <taxon>Eukaryota</taxon>
        <taxon>Metazoa</taxon>
        <taxon>Spiralia</taxon>
        <taxon>Lophotrochozoa</taxon>
        <taxon>Platyhelminthes</taxon>
        <taxon>Trematoda</taxon>
        <taxon>Digenea</taxon>
        <taxon>Plagiorchiida</taxon>
        <taxon>Echinostomata</taxon>
        <taxon>Echinostomatoidea</taxon>
        <taxon>Echinostomatidae</taxon>
        <taxon>Echinostoma</taxon>
    </lineage>
</organism>
<evidence type="ECO:0000313" key="2">
    <source>
        <dbReference type="Proteomes" id="UP000272942"/>
    </source>
</evidence>
<evidence type="ECO:0000313" key="1">
    <source>
        <dbReference type="EMBL" id="VDP71827.1"/>
    </source>
</evidence>
<protein>
    <submittedName>
        <fullName evidence="3">CUB domain-containing protein</fullName>
    </submittedName>
</protein>
<dbReference type="Proteomes" id="UP000272942">
    <property type="component" value="Unassembled WGS sequence"/>
</dbReference>
<dbReference type="EMBL" id="UZAN01041057">
    <property type="protein sequence ID" value="VDP71827.1"/>
    <property type="molecule type" value="Genomic_DNA"/>
</dbReference>
<keyword evidence="2" id="KW-1185">Reference proteome</keyword>
<evidence type="ECO:0000313" key="3">
    <source>
        <dbReference type="WBParaSite" id="ECPE_0000418301-mRNA-1"/>
    </source>
</evidence>
<dbReference type="AlphaFoldDB" id="A0A183AB40"/>
<accession>A0A183AB40</accession>
<sequence length="331" mass="36118">MVAGVRAIEVKNRHITRNQVNLINKNKSKNKNLAAAKILHPYGIYPPQAPYKPRKDFESYHFGAARFHILIGSAGKVPCEETKLVASEAKEKLVLLKNASVDCTWSISTSTRRTIELTWPANTAQDLGKASATNCITVTFPEGSKTKEWCKATEDIIQSKGPITIVRKTASADPPGSKEQLEDIILVYQLVNDAECTTAPGRPAEQLQSFSVSSKDPITPGLACRWVLQSGEQKSMQISLDVNSQASTEQCVSVSDAASTEPPTGSQICATEGKNVFTADADKSVAITFASSKELKNFNVNYQLGEPVFYNVETFRILMYCVVPKESVPDA</sequence>
<reference evidence="3" key="1">
    <citation type="submission" date="2016-06" db="UniProtKB">
        <authorList>
            <consortium name="WormBaseParasite"/>
        </authorList>
    </citation>
    <scope>IDENTIFICATION</scope>
</reference>
<gene>
    <name evidence="1" type="ORF">ECPE_LOCUS4175</name>
</gene>
<reference evidence="1 2" key="2">
    <citation type="submission" date="2018-11" db="EMBL/GenBank/DDBJ databases">
        <authorList>
            <consortium name="Pathogen Informatics"/>
        </authorList>
    </citation>
    <scope>NUCLEOTIDE SEQUENCE [LARGE SCALE GENOMIC DNA]</scope>
    <source>
        <strain evidence="1 2">Egypt</strain>
    </source>
</reference>
<name>A0A183AB40_9TREM</name>